<dbReference type="FunFam" id="3.30.730.10:FF:000001">
    <property type="entry name" value="Ethylene-responsive transcription factor 2"/>
    <property type="match status" value="1"/>
</dbReference>
<dbReference type="InterPro" id="IPR016177">
    <property type="entry name" value="DNA-bd_dom_sf"/>
</dbReference>
<dbReference type="SMART" id="SM00380">
    <property type="entry name" value="AP2"/>
    <property type="match status" value="1"/>
</dbReference>
<evidence type="ECO:0000313" key="9">
    <source>
        <dbReference type="Proteomes" id="UP000652761"/>
    </source>
</evidence>
<proteinExistence type="predicted"/>
<dbReference type="Proteomes" id="UP000652761">
    <property type="component" value="Unassembled WGS sequence"/>
</dbReference>
<evidence type="ECO:0000256" key="4">
    <source>
        <dbReference type="ARBA" id="ARBA00023163"/>
    </source>
</evidence>
<keyword evidence="4" id="KW-0804">Transcription</keyword>
<evidence type="ECO:0000256" key="5">
    <source>
        <dbReference type="ARBA" id="ARBA00023242"/>
    </source>
</evidence>
<evidence type="ECO:0000256" key="1">
    <source>
        <dbReference type="ARBA" id="ARBA00004123"/>
    </source>
</evidence>
<dbReference type="GO" id="GO:0003700">
    <property type="term" value="F:DNA-binding transcription factor activity"/>
    <property type="evidence" value="ECO:0007669"/>
    <property type="project" value="InterPro"/>
</dbReference>
<dbReference type="PRINTS" id="PR00367">
    <property type="entry name" value="ETHRSPELEMNT"/>
</dbReference>
<dbReference type="OrthoDB" id="49610at2759"/>
<dbReference type="GO" id="GO:0009873">
    <property type="term" value="P:ethylene-activated signaling pathway"/>
    <property type="evidence" value="ECO:0007669"/>
    <property type="project" value="InterPro"/>
</dbReference>
<dbReference type="SUPFAM" id="SSF54171">
    <property type="entry name" value="DNA-binding domain"/>
    <property type="match status" value="1"/>
</dbReference>
<dbReference type="PROSITE" id="PS51032">
    <property type="entry name" value="AP2_ERF"/>
    <property type="match status" value="1"/>
</dbReference>
<dbReference type="GO" id="GO:0005634">
    <property type="term" value="C:nucleus"/>
    <property type="evidence" value="ECO:0007669"/>
    <property type="project" value="UniProtKB-SubCell"/>
</dbReference>
<dbReference type="InterPro" id="IPR001471">
    <property type="entry name" value="AP2/ERF_dom"/>
</dbReference>
<evidence type="ECO:0000256" key="6">
    <source>
        <dbReference type="SAM" id="MobiDB-lite"/>
    </source>
</evidence>
<feature type="region of interest" description="Disordered" evidence="6">
    <location>
        <begin position="130"/>
        <end position="158"/>
    </location>
</feature>
<protein>
    <recommendedName>
        <fullName evidence="7">AP2/ERF domain-containing protein</fullName>
    </recommendedName>
</protein>
<feature type="compositionally biased region" description="Low complexity" evidence="6">
    <location>
        <begin position="219"/>
        <end position="229"/>
    </location>
</feature>
<accession>A0A843TJP4</accession>
<name>A0A843TJP4_COLES</name>
<evidence type="ECO:0000313" key="8">
    <source>
        <dbReference type="EMBL" id="MQL71245.1"/>
    </source>
</evidence>
<evidence type="ECO:0000256" key="3">
    <source>
        <dbReference type="ARBA" id="ARBA00023125"/>
    </source>
</evidence>
<sequence>MVSPRGEAPEVIRVKDEDEEPPPTPPPAGSFFCDYSREQEHSTMVAALVSVLSGKQDTASASGSPGAFAELLPRGDTCRVCSIEGCLGCDFFGGAAIGLQAAAGGGSGGERKEVAWTRRAAAARSGVDINAGGVSSEKPNGSGARKRGGRCREKKNYRGVRQRPWGKWAAEIRDPRRAVRVWLGTFETAEAAARAYDRAAISFRGARAKLNFPFPEQPLPADSSSAASLPSPPHSPLHYQQLRRRGQQPQQQQEQQPPQPSPAEPDEKGPEDEEEVTELWKGLQDLMEFGDDITFLAF</sequence>
<evidence type="ECO:0000259" key="7">
    <source>
        <dbReference type="PROSITE" id="PS51032"/>
    </source>
</evidence>
<feature type="compositionally biased region" description="Basic and acidic residues" evidence="6">
    <location>
        <begin position="7"/>
        <end position="16"/>
    </location>
</feature>
<feature type="domain" description="AP2/ERF" evidence="7">
    <location>
        <begin position="156"/>
        <end position="213"/>
    </location>
</feature>
<dbReference type="EMBL" id="NMUH01000092">
    <property type="protein sequence ID" value="MQL71245.1"/>
    <property type="molecule type" value="Genomic_DNA"/>
</dbReference>
<feature type="region of interest" description="Disordered" evidence="6">
    <location>
        <begin position="1"/>
        <end position="30"/>
    </location>
</feature>
<reference evidence="8" key="1">
    <citation type="submission" date="2017-07" db="EMBL/GenBank/DDBJ databases">
        <title>Taro Niue Genome Assembly and Annotation.</title>
        <authorList>
            <person name="Atibalentja N."/>
            <person name="Keating K."/>
            <person name="Fields C.J."/>
        </authorList>
    </citation>
    <scope>NUCLEOTIDE SEQUENCE</scope>
    <source>
        <strain evidence="8">Niue_2</strain>
        <tissue evidence="8">Leaf</tissue>
    </source>
</reference>
<evidence type="ECO:0000256" key="2">
    <source>
        <dbReference type="ARBA" id="ARBA00023015"/>
    </source>
</evidence>
<gene>
    <name evidence="8" type="ORF">Taro_003552</name>
</gene>
<comment type="subcellular location">
    <subcellularLocation>
        <location evidence="1">Nucleus</location>
    </subcellularLocation>
</comment>
<dbReference type="PANTHER" id="PTHR31190:SF445">
    <property type="entry name" value="ETHYLENE-RESPONSIVE TRANSCRIPTION FACTOR RAP2-6"/>
    <property type="match status" value="1"/>
</dbReference>
<dbReference type="Gene3D" id="3.30.730.10">
    <property type="entry name" value="AP2/ERF domain"/>
    <property type="match status" value="1"/>
</dbReference>
<feature type="region of interest" description="Disordered" evidence="6">
    <location>
        <begin position="214"/>
        <end position="279"/>
    </location>
</feature>
<dbReference type="InterPro" id="IPR036955">
    <property type="entry name" value="AP2/ERF_dom_sf"/>
</dbReference>
<dbReference type="Pfam" id="PF00847">
    <property type="entry name" value="AP2"/>
    <property type="match status" value="1"/>
</dbReference>
<comment type="caution">
    <text evidence="8">The sequence shown here is derived from an EMBL/GenBank/DDBJ whole genome shotgun (WGS) entry which is preliminary data.</text>
</comment>
<keyword evidence="2" id="KW-0805">Transcription regulation</keyword>
<keyword evidence="3" id="KW-0238">DNA-binding</keyword>
<organism evidence="8 9">
    <name type="scientific">Colocasia esculenta</name>
    <name type="common">Wild taro</name>
    <name type="synonym">Arum esculentum</name>
    <dbReference type="NCBI Taxonomy" id="4460"/>
    <lineage>
        <taxon>Eukaryota</taxon>
        <taxon>Viridiplantae</taxon>
        <taxon>Streptophyta</taxon>
        <taxon>Embryophyta</taxon>
        <taxon>Tracheophyta</taxon>
        <taxon>Spermatophyta</taxon>
        <taxon>Magnoliopsida</taxon>
        <taxon>Liliopsida</taxon>
        <taxon>Araceae</taxon>
        <taxon>Aroideae</taxon>
        <taxon>Colocasieae</taxon>
        <taxon>Colocasia</taxon>
    </lineage>
</organism>
<keyword evidence="9" id="KW-1185">Reference proteome</keyword>
<dbReference type="CDD" id="cd00018">
    <property type="entry name" value="AP2"/>
    <property type="match status" value="1"/>
</dbReference>
<dbReference type="PANTHER" id="PTHR31190">
    <property type="entry name" value="DNA-BINDING DOMAIN"/>
    <property type="match status" value="1"/>
</dbReference>
<dbReference type="GO" id="GO:0003677">
    <property type="term" value="F:DNA binding"/>
    <property type="evidence" value="ECO:0007669"/>
    <property type="project" value="UniProtKB-KW"/>
</dbReference>
<feature type="compositionally biased region" description="Low complexity" evidence="6">
    <location>
        <begin position="247"/>
        <end position="256"/>
    </location>
</feature>
<keyword evidence="5" id="KW-0539">Nucleus</keyword>
<dbReference type="AlphaFoldDB" id="A0A843TJP4"/>
<dbReference type="InterPro" id="IPR044808">
    <property type="entry name" value="ERF_plant"/>
</dbReference>